<evidence type="ECO:0000256" key="4">
    <source>
        <dbReference type="ARBA" id="ARBA00022692"/>
    </source>
</evidence>
<dbReference type="CDD" id="cd06173">
    <property type="entry name" value="MFS_MefA_like"/>
    <property type="match status" value="1"/>
</dbReference>
<dbReference type="PANTHER" id="PTHR23513">
    <property type="entry name" value="INTEGRAL MEMBRANE EFFLUX PROTEIN-RELATED"/>
    <property type="match status" value="1"/>
</dbReference>
<feature type="transmembrane region" description="Helical" evidence="7">
    <location>
        <begin position="388"/>
        <end position="407"/>
    </location>
</feature>
<dbReference type="Pfam" id="PF05977">
    <property type="entry name" value="MFS_3"/>
    <property type="match status" value="1"/>
</dbReference>
<keyword evidence="4 7" id="KW-0812">Transmembrane</keyword>
<feature type="transmembrane region" description="Helical" evidence="7">
    <location>
        <begin position="30"/>
        <end position="55"/>
    </location>
</feature>
<evidence type="ECO:0000256" key="6">
    <source>
        <dbReference type="ARBA" id="ARBA00023136"/>
    </source>
</evidence>
<dbReference type="SUPFAM" id="SSF103473">
    <property type="entry name" value="MFS general substrate transporter"/>
    <property type="match status" value="1"/>
</dbReference>
<protein>
    <submittedName>
        <fullName evidence="8">MFS transporter</fullName>
    </submittedName>
</protein>
<feature type="transmembrane region" description="Helical" evidence="7">
    <location>
        <begin position="363"/>
        <end position="382"/>
    </location>
</feature>
<keyword evidence="6 7" id="KW-0472">Membrane</keyword>
<keyword evidence="5 7" id="KW-1133">Transmembrane helix</keyword>
<dbReference type="InterPro" id="IPR036259">
    <property type="entry name" value="MFS_trans_sf"/>
</dbReference>
<dbReference type="Gene3D" id="1.20.1250.20">
    <property type="entry name" value="MFS general substrate transporter like domains"/>
    <property type="match status" value="1"/>
</dbReference>
<feature type="transmembrane region" description="Helical" evidence="7">
    <location>
        <begin position="61"/>
        <end position="80"/>
    </location>
</feature>
<reference evidence="8 9" key="1">
    <citation type="submission" date="2024-04" db="EMBL/GenBank/DDBJ databases">
        <title>Novel species of the genus Ideonella isolated from streams.</title>
        <authorList>
            <person name="Lu H."/>
        </authorList>
    </citation>
    <scope>NUCLEOTIDE SEQUENCE [LARGE SCALE GENOMIC DNA]</scope>
    <source>
        <strain evidence="8 9">DXS22W</strain>
    </source>
</reference>
<comment type="caution">
    <text evidence="8">The sequence shown here is derived from an EMBL/GenBank/DDBJ whole genome shotgun (WGS) entry which is preliminary data.</text>
</comment>
<evidence type="ECO:0000256" key="7">
    <source>
        <dbReference type="SAM" id="Phobius"/>
    </source>
</evidence>
<gene>
    <name evidence="8" type="ORF">AACH10_12550</name>
</gene>
<proteinExistence type="predicted"/>
<feature type="transmembrane region" description="Helical" evidence="7">
    <location>
        <begin position="239"/>
        <end position="261"/>
    </location>
</feature>
<dbReference type="RefSeq" id="WP_341410762.1">
    <property type="nucleotide sequence ID" value="NZ_JBBUTH010000007.1"/>
</dbReference>
<evidence type="ECO:0000256" key="1">
    <source>
        <dbReference type="ARBA" id="ARBA00004651"/>
    </source>
</evidence>
<feature type="transmembrane region" description="Helical" evidence="7">
    <location>
        <begin position="273"/>
        <end position="292"/>
    </location>
</feature>
<evidence type="ECO:0000256" key="5">
    <source>
        <dbReference type="ARBA" id="ARBA00022989"/>
    </source>
</evidence>
<dbReference type="PANTHER" id="PTHR23513:SF6">
    <property type="entry name" value="MAJOR FACILITATOR SUPERFAMILY ASSOCIATED DOMAIN-CONTAINING PROTEIN"/>
    <property type="match status" value="1"/>
</dbReference>
<keyword evidence="2" id="KW-0813">Transport</keyword>
<organism evidence="8 9">
    <name type="scientific">Pseudaquabacterium inlustre</name>
    <dbReference type="NCBI Taxonomy" id="2984192"/>
    <lineage>
        <taxon>Bacteria</taxon>
        <taxon>Pseudomonadati</taxon>
        <taxon>Pseudomonadota</taxon>
        <taxon>Betaproteobacteria</taxon>
        <taxon>Burkholderiales</taxon>
        <taxon>Sphaerotilaceae</taxon>
        <taxon>Pseudaquabacterium</taxon>
    </lineage>
</organism>
<evidence type="ECO:0000313" key="9">
    <source>
        <dbReference type="Proteomes" id="UP001365405"/>
    </source>
</evidence>
<keyword evidence="3" id="KW-1003">Cell membrane</keyword>
<feature type="transmembrane region" description="Helical" evidence="7">
    <location>
        <begin position="323"/>
        <end position="342"/>
    </location>
</feature>
<name>A0ABU9CGT3_9BURK</name>
<evidence type="ECO:0000313" key="8">
    <source>
        <dbReference type="EMBL" id="MEK8051072.1"/>
    </source>
</evidence>
<accession>A0ABU9CGT3</accession>
<dbReference type="Proteomes" id="UP001365405">
    <property type="component" value="Unassembled WGS sequence"/>
</dbReference>
<comment type="subcellular location">
    <subcellularLocation>
        <location evidence="1">Cell membrane</location>
        <topology evidence="1">Multi-pass membrane protein</topology>
    </subcellularLocation>
</comment>
<evidence type="ECO:0000256" key="2">
    <source>
        <dbReference type="ARBA" id="ARBA00022448"/>
    </source>
</evidence>
<dbReference type="InterPro" id="IPR010290">
    <property type="entry name" value="TM_effector"/>
</dbReference>
<evidence type="ECO:0000256" key="3">
    <source>
        <dbReference type="ARBA" id="ARBA00022475"/>
    </source>
</evidence>
<sequence>MQVPTVTAGDAPAPPPFLPPLWRQPEYMRLWTAQVIGNLGGHASGIAYPLLVLALTGSPKAASVVSVLHILPYLLLCLPVGALVDRWNRRRVMLTCHAGRMLAVAVLVAASARGGLSLPLLYAVAVVEGVCMVFFNIAETAALPRVVPTPQLARATAQNQAGFGVSAVLGPALGAWLFEAGGHAAPFVLDLACHAVAALQLWRLRTSFVPQPAVGRRHLGAEVMEGLRWLWRERLVRDIALITGVVNMVQAAVPLLLIVLARQHGASESQVGVVFSCGGAGAILGALVGPWVQQRLPFGPALIGVLVIEAAVFPLFALGQGAWSLGLVYGVIMFVGPVYNVLQFSRRIAMIPDGLQGRVNSSFRLVAMGLNPVGAAACGWLLEHGGSGRTLALFGAVWAAVALVAWADPVLRQARQRGG</sequence>
<keyword evidence="9" id="KW-1185">Reference proteome</keyword>
<dbReference type="EMBL" id="JBBUTH010000007">
    <property type="protein sequence ID" value="MEK8051072.1"/>
    <property type="molecule type" value="Genomic_DNA"/>
</dbReference>
<feature type="transmembrane region" description="Helical" evidence="7">
    <location>
        <begin position="299"/>
        <end position="317"/>
    </location>
</feature>